<evidence type="ECO:0000313" key="4">
    <source>
        <dbReference type="EMBL" id="ORX76767.1"/>
    </source>
</evidence>
<dbReference type="InterPro" id="IPR002110">
    <property type="entry name" value="Ankyrin_rpt"/>
</dbReference>
<keyword evidence="1" id="KW-0677">Repeat</keyword>
<protein>
    <submittedName>
        <fullName evidence="4">Ankyrin</fullName>
    </submittedName>
</protein>
<dbReference type="PANTHER" id="PTHR24198:SF165">
    <property type="entry name" value="ANKYRIN REPEAT-CONTAINING PROTEIN-RELATED"/>
    <property type="match status" value="1"/>
</dbReference>
<dbReference type="PANTHER" id="PTHR24198">
    <property type="entry name" value="ANKYRIN REPEAT AND PROTEIN KINASE DOMAIN-CONTAINING PROTEIN"/>
    <property type="match status" value="1"/>
</dbReference>
<evidence type="ECO:0000313" key="5">
    <source>
        <dbReference type="Proteomes" id="UP000193944"/>
    </source>
</evidence>
<name>A0A1Y1WTA7_9FUNG</name>
<feature type="repeat" description="ANK" evidence="3">
    <location>
        <begin position="84"/>
        <end position="116"/>
    </location>
</feature>
<dbReference type="Gene3D" id="1.25.40.20">
    <property type="entry name" value="Ankyrin repeat-containing domain"/>
    <property type="match status" value="1"/>
</dbReference>
<reference evidence="4 5" key="2">
    <citation type="submission" date="2016-08" db="EMBL/GenBank/DDBJ databases">
        <title>Pervasive Adenine N6-methylation of Active Genes in Fungi.</title>
        <authorList>
            <consortium name="DOE Joint Genome Institute"/>
            <person name="Mondo S.J."/>
            <person name="Dannebaum R.O."/>
            <person name="Kuo R.C."/>
            <person name="Labutti K."/>
            <person name="Haridas S."/>
            <person name="Kuo A."/>
            <person name="Salamov A."/>
            <person name="Ahrendt S.R."/>
            <person name="Lipzen A."/>
            <person name="Sullivan W."/>
            <person name="Andreopoulos W.B."/>
            <person name="Clum A."/>
            <person name="Lindquist E."/>
            <person name="Daum C."/>
            <person name="Ramamoorthy G.K."/>
            <person name="Gryganskyi A."/>
            <person name="Culley D."/>
            <person name="Magnuson J.K."/>
            <person name="James T.Y."/>
            <person name="O'Malley M.A."/>
            <person name="Stajich J.E."/>
            <person name="Spatafora J.W."/>
            <person name="Visel A."/>
            <person name="Grigoriev I.V."/>
        </authorList>
    </citation>
    <scope>NUCLEOTIDE SEQUENCE [LARGE SCALE GENOMIC DNA]</scope>
    <source>
        <strain evidence="4 5">S4</strain>
    </source>
</reference>
<organism evidence="4 5">
    <name type="scientific">Anaeromyces robustus</name>
    <dbReference type="NCBI Taxonomy" id="1754192"/>
    <lineage>
        <taxon>Eukaryota</taxon>
        <taxon>Fungi</taxon>
        <taxon>Fungi incertae sedis</taxon>
        <taxon>Chytridiomycota</taxon>
        <taxon>Chytridiomycota incertae sedis</taxon>
        <taxon>Neocallimastigomycetes</taxon>
        <taxon>Neocallimastigales</taxon>
        <taxon>Neocallimastigaceae</taxon>
        <taxon>Anaeromyces</taxon>
    </lineage>
</organism>
<dbReference type="PROSITE" id="PS50297">
    <property type="entry name" value="ANK_REP_REGION"/>
    <property type="match status" value="1"/>
</dbReference>
<keyword evidence="2 3" id="KW-0040">ANK repeat</keyword>
<comment type="caution">
    <text evidence="4">The sequence shown here is derived from an EMBL/GenBank/DDBJ whole genome shotgun (WGS) entry which is preliminary data.</text>
</comment>
<dbReference type="InterPro" id="IPR036770">
    <property type="entry name" value="Ankyrin_rpt-contain_sf"/>
</dbReference>
<dbReference type="STRING" id="1754192.A0A1Y1WTA7"/>
<dbReference type="EMBL" id="MCFG01000279">
    <property type="protein sequence ID" value="ORX76767.1"/>
    <property type="molecule type" value="Genomic_DNA"/>
</dbReference>
<dbReference type="PROSITE" id="PS50088">
    <property type="entry name" value="ANK_REPEAT"/>
    <property type="match status" value="1"/>
</dbReference>
<evidence type="ECO:0000256" key="2">
    <source>
        <dbReference type="ARBA" id="ARBA00023043"/>
    </source>
</evidence>
<dbReference type="SMART" id="SM00248">
    <property type="entry name" value="ANK"/>
    <property type="match status" value="4"/>
</dbReference>
<evidence type="ECO:0000256" key="3">
    <source>
        <dbReference type="PROSITE-ProRule" id="PRU00023"/>
    </source>
</evidence>
<dbReference type="Proteomes" id="UP000193944">
    <property type="component" value="Unassembled WGS sequence"/>
</dbReference>
<reference evidence="4 5" key="1">
    <citation type="submission" date="2016-08" db="EMBL/GenBank/DDBJ databases">
        <title>A Parts List for Fungal Cellulosomes Revealed by Comparative Genomics.</title>
        <authorList>
            <consortium name="DOE Joint Genome Institute"/>
            <person name="Haitjema C.H."/>
            <person name="Gilmore S.P."/>
            <person name="Henske J.K."/>
            <person name="Solomon K.V."/>
            <person name="De Groot R."/>
            <person name="Kuo A."/>
            <person name="Mondo S.J."/>
            <person name="Salamov A.A."/>
            <person name="Labutti K."/>
            <person name="Zhao Z."/>
            <person name="Chiniquy J."/>
            <person name="Barry K."/>
            <person name="Brewer H.M."/>
            <person name="Purvine S.O."/>
            <person name="Wright A.T."/>
            <person name="Boxma B."/>
            <person name="Van Alen T."/>
            <person name="Hackstein J.H."/>
            <person name="Baker S.E."/>
            <person name="Grigoriev I.V."/>
            <person name="O'Malley M.A."/>
        </authorList>
    </citation>
    <scope>NUCLEOTIDE SEQUENCE [LARGE SCALE GENOMIC DNA]</scope>
    <source>
        <strain evidence="4 5">S4</strain>
    </source>
</reference>
<evidence type="ECO:0000256" key="1">
    <source>
        <dbReference type="ARBA" id="ARBA00022737"/>
    </source>
</evidence>
<gene>
    <name evidence="4" type="ORF">BCR32DRAFT_70678</name>
</gene>
<accession>A0A1Y1WTA7</accession>
<dbReference type="OrthoDB" id="341259at2759"/>
<sequence length="143" mass="16599">MTYINEKMETENKIIEITKSMYNLAIKSDNEKVIELLLKYDNKAKVFKKTDSYELLLTACKFNKSSIIKRLIEYGVNINEMNSEGLNALMIASQVGNLNIIKILIENKIRINERDDDNRNALIYAADKGNLEIVQYLIKKNKY</sequence>
<dbReference type="AlphaFoldDB" id="A0A1Y1WTA7"/>
<proteinExistence type="predicted"/>
<dbReference type="SUPFAM" id="SSF48403">
    <property type="entry name" value="Ankyrin repeat"/>
    <property type="match status" value="1"/>
</dbReference>
<dbReference type="Pfam" id="PF12796">
    <property type="entry name" value="Ank_2"/>
    <property type="match status" value="1"/>
</dbReference>
<keyword evidence="5" id="KW-1185">Reference proteome</keyword>